<organism evidence="2 3">
    <name type="scientific">Riccia sorocarpa</name>
    <dbReference type="NCBI Taxonomy" id="122646"/>
    <lineage>
        <taxon>Eukaryota</taxon>
        <taxon>Viridiplantae</taxon>
        <taxon>Streptophyta</taxon>
        <taxon>Embryophyta</taxon>
        <taxon>Marchantiophyta</taxon>
        <taxon>Marchantiopsida</taxon>
        <taxon>Marchantiidae</taxon>
        <taxon>Marchantiales</taxon>
        <taxon>Ricciaceae</taxon>
        <taxon>Riccia</taxon>
    </lineage>
</organism>
<comment type="caution">
    <text evidence="2">The sequence shown here is derived from an EMBL/GenBank/DDBJ whole genome shotgun (WGS) entry which is preliminary data.</text>
</comment>
<dbReference type="Proteomes" id="UP001633002">
    <property type="component" value="Unassembled WGS sequence"/>
</dbReference>
<feature type="compositionally biased region" description="Basic and acidic residues" evidence="1">
    <location>
        <begin position="82"/>
        <end position="93"/>
    </location>
</feature>
<protein>
    <submittedName>
        <fullName evidence="2">Uncharacterized protein</fullName>
    </submittedName>
</protein>
<dbReference type="AlphaFoldDB" id="A0ABD3GGN3"/>
<accession>A0ABD3GGN3</accession>
<name>A0ABD3GGN3_9MARC</name>
<sequence>MDHKTDTLNDRILRGFETAKHKVLGRHGGQRDLLMSPSTRNSAERTLPASGDGNDQETVQDVSQEKETGDRFRAPINAPEGATKEDFPPLLHNDDCGSGNFGFNLARNPKKGLKFEAQRGADPQTSNPYGKLVHLEEEAMEEAEIHVGDTDVTNSQWAQVSQGLEAILKDTTEGNPTTPMKPAAHQPTQVEEDEIGGQRTPDSGRAQLKKTRENWADVMDEDLLARQRNPKIKPP</sequence>
<keyword evidence="3" id="KW-1185">Reference proteome</keyword>
<evidence type="ECO:0000256" key="1">
    <source>
        <dbReference type="SAM" id="MobiDB-lite"/>
    </source>
</evidence>
<feature type="region of interest" description="Disordered" evidence="1">
    <location>
        <begin position="171"/>
        <end position="214"/>
    </location>
</feature>
<dbReference type="EMBL" id="JBJQOH010000008">
    <property type="protein sequence ID" value="KAL3676354.1"/>
    <property type="molecule type" value="Genomic_DNA"/>
</dbReference>
<gene>
    <name evidence="2" type="ORF">R1sor_026302</name>
</gene>
<feature type="compositionally biased region" description="Basic and acidic residues" evidence="1">
    <location>
        <begin position="63"/>
        <end position="73"/>
    </location>
</feature>
<feature type="region of interest" description="Disordered" evidence="1">
    <location>
        <begin position="24"/>
        <end position="93"/>
    </location>
</feature>
<evidence type="ECO:0000313" key="2">
    <source>
        <dbReference type="EMBL" id="KAL3676354.1"/>
    </source>
</evidence>
<proteinExistence type="predicted"/>
<reference evidence="2 3" key="1">
    <citation type="submission" date="2024-09" db="EMBL/GenBank/DDBJ databases">
        <title>Chromosome-scale assembly of Riccia sorocarpa.</title>
        <authorList>
            <person name="Paukszto L."/>
        </authorList>
    </citation>
    <scope>NUCLEOTIDE SEQUENCE [LARGE SCALE GENOMIC DNA]</scope>
    <source>
        <strain evidence="2">LP-2024</strain>
        <tissue evidence="2">Aerial parts of the thallus</tissue>
    </source>
</reference>
<evidence type="ECO:0000313" key="3">
    <source>
        <dbReference type="Proteomes" id="UP001633002"/>
    </source>
</evidence>